<keyword evidence="2" id="KW-1185">Reference proteome</keyword>
<gene>
    <name evidence="1" type="ORF">Pint_23335</name>
</gene>
<dbReference type="EMBL" id="CM047741">
    <property type="protein sequence ID" value="KAJ0038066.1"/>
    <property type="molecule type" value="Genomic_DNA"/>
</dbReference>
<proteinExistence type="predicted"/>
<comment type="caution">
    <text evidence="1">The sequence shown here is derived from an EMBL/GenBank/DDBJ whole genome shotgun (WGS) entry which is preliminary data.</text>
</comment>
<organism evidence="1 2">
    <name type="scientific">Pistacia integerrima</name>
    <dbReference type="NCBI Taxonomy" id="434235"/>
    <lineage>
        <taxon>Eukaryota</taxon>
        <taxon>Viridiplantae</taxon>
        <taxon>Streptophyta</taxon>
        <taxon>Embryophyta</taxon>
        <taxon>Tracheophyta</taxon>
        <taxon>Spermatophyta</taxon>
        <taxon>Magnoliopsida</taxon>
        <taxon>eudicotyledons</taxon>
        <taxon>Gunneridae</taxon>
        <taxon>Pentapetalae</taxon>
        <taxon>rosids</taxon>
        <taxon>malvids</taxon>
        <taxon>Sapindales</taxon>
        <taxon>Anacardiaceae</taxon>
        <taxon>Pistacia</taxon>
    </lineage>
</organism>
<accession>A0ACC0YM11</accession>
<evidence type="ECO:0000313" key="2">
    <source>
        <dbReference type="Proteomes" id="UP001163603"/>
    </source>
</evidence>
<evidence type="ECO:0000313" key="1">
    <source>
        <dbReference type="EMBL" id="KAJ0038066.1"/>
    </source>
</evidence>
<dbReference type="Proteomes" id="UP001163603">
    <property type="component" value="Chromosome 6"/>
</dbReference>
<reference evidence="2" key="1">
    <citation type="journal article" date="2023" name="G3 (Bethesda)">
        <title>Genome assembly and association tests identify interacting loci associated with vigor, precocity, and sex in interspecific pistachio rootstocks.</title>
        <authorList>
            <person name="Palmer W."/>
            <person name="Jacygrad E."/>
            <person name="Sagayaradj S."/>
            <person name="Cavanaugh K."/>
            <person name="Han R."/>
            <person name="Bertier L."/>
            <person name="Beede B."/>
            <person name="Kafkas S."/>
            <person name="Golino D."/>
            <person name="Preece J."/>
            <person name="Michelmore R."/>
        </authorList>
    </citation>
    <scope>NUCLEOTIDE SEQUENCE [LARGE SCALE GENOMIC DNA]</scope>
</reference>
<sequence length="387" mass="44465">MLIQRRVMSWRRVFKSLQALTAHALLFCFTLLLVLKLDHILPYSWWITFSPLWLFHIIVARGRFSLPAPSTPHDRHWAPYHAVMATPLLVAFELLLCIHLESSYVVNLKIVFVPLLAFETAILVDNIRYSIFKPYLFYYRMCRALMPGDEESLSDEAIWETLPHFWVAISMIFFLAATIFTLLKLCGDVAALGWWDLFINFGIAECFAFLVCTRWYNPAIHRHSSIGESSLSSLSITYFDHNRGLVVSSDDDRYQSSRICKLQDIGGHIMKIPFICFQILLFMHLEATPSGARHISFRVIFAPLFLIQGAGVLYAAYRVIEKIALLLRGRDAFGRCLTVVSKARDCLEFLHHGSKLLGWWSIDEGSREEQARLYCAEASGFVSYTTF</sequence>
<name>A0ACC0YM11_9ROSI</name>
<protein>
    <submittedName>
        <fullName evidence="1">Uncharacterized protein</fullName>
    </submittedName>
</protein>